<accession>A0A0Q9YRB9</accession>
<keyword evidence="4" id="KW-0548">Nucleotidyltransferase</keyword>
<feature type="compositionally biased region" description="Basic residues" evidence="3">
    <location>
        <begin position="1251"/>
        <end position="1260"/>
    </location>
</feature>
<dbReference type="EMBL" id="LKHV02000001">
    <property type="protein sequence ID" value="MCS5708445.1"/>
    <property type="molecule type" value="Genomic_DNA"/>
</dbReference>
<keyword evidence="6" id="KW-1185">Reference proteome</keyword>
<dbReference type="SUPFAM" id="SSF81891">
    <property type="entry name" value="Poly A polymerase C-terminal region-like"/>
    <property type="match status" value="1"/>
</dbReference>
<dbReference type="InterPro" id="IPR050124">
    <property type="entry name" value="tRNA_CCA-adding_enzyme"/>
</dbReference>
<keyword evidence="1" id="KW-0547">Nucleotide-binding</keyword>
<dbReference type="STRING" id="437022.CC99x_00199"/>
<evidence type="ECO:0000313" key="5">
    <source>
        <dbReference type="EMBL" id="MCS5708445.1"/>
    </source>
</evidence>
<dbReference type="Gene3D" id="1.10.3090.10">
    <property type="entry name" value="cca-adding enzyme, domain 2"/>
    <property type="match status" value="1"/>
</dbReference>
<feature type="coiled-coil region" evidence="2">
    <location>
        <begin position="784"/>
        <end position="811"/>
    </location>
</feature>
<reference evidence="5" key="3">
    <citation type="submission" date="2021-06" db="EMBL/GenBank/DDBJ databases">
        <title>Genomic Description and Analysis of Intracellular Bacteria, Candidatus Berkiella cookevillensis and Candidatus Berkiella aquae.</title>
        <authorList>
            <person name="Kidane D.T."/>
            <person name="Mehari Y.T."/>
            <person name="Rice F.C."/>
            <person name="Arivett B.A."/>
            <person name="Farone A.L."/>
            <person name="Berk S.G."/>
            <person name="Farone M.B."/>
        </authorList>
    </citation>
    <scope>NUCLEOTIDE SEQUENCE</scope>
    <source>
        <strain evidence="5">CC99</strain>
    </source>
</reference>
<reference evidence="4" key="1">
    <citation type="submission" date="2015-09" db="EMBL/GenBank/DDBJ databases">
        <title>Draft Genome Sequences of Two Novel Amoeba-resistant Intranuclear Bacteria, Candidatus Berkiella cookevillensis and Candidatus Berkiella aquae.</title>
        <authorList>
            <person name="Mehari Y.T."/>
            <person name="Arivett B.A."/>
            <person name="Farone A.L."/>
            <person name="Gunderson J.H."/>
            <person name="Farone M.B."/>
        </authorList>
    </citation>
    <scope>NUCLEOTIDE SEQUENCE [LARGE SCALE GENOMIC DNA]</scope>
    <source>
        <strain evidence="4">CC99</strain>
    </source>
</reference>
<sequence length="1276" mass="148071">MSKHGATRKRLIKKHQAKQQASTSLNTSVVAPVIQHISLEAALENPEQSGLPPEVSQIFSQLKTLEAQTVEFINSTKLHNTQRRNELLNSFLSKHENFVRLRLKSLINTIETYFLQKHEIPYALITQRLRQIQTGQIESNPEKQIELFNKKVRESEHLFLLGYEKVNVWQTVLTLLEKYGEERLNLRQKSMMNMFVDLTQATSHLTDYFILCKLSATNYYDCYVYLLEKADWLICYAEEYQIYLQALPCEEVSDKQLAWQKTCELLLCYQSIAYFLYSCKRSKEAGTIHKIAQSFLEASYEGKDRFVSPETSIEFIDGIYKWQRDKYEHIEQIAGSVLDNTWLPFLGTLSFFYEQDWTPAVSSPFTDATHYDIEYICQTVNECKLALDKEAETQTILPLTMQFRNALALFSQYKILPNELKTATLIQAHFSLALALYKTAKSSTLDNIFYHQIILALFKKLADDLGNDFKNALPTKAKASQAQQPSSSKSLPPLLERIETAETEDDVNFNRFIDSVADQLSELILEPTEVSPSKLIKEETNHTPEADNNSSAPLKHEEDLFSAGQDVALDPRMITLIHSHESELKIEEKAHHRSLESLRAEYEQKLLTETKRIEALFEEKKAQMRQTHQKEKSQISLDLENNFQEHIQSLTFRHKNALDIEQAQHEKNIEKFKTRKKKQYDKKIQTLQKSHESEIQSLKEMHSQAIETIQSQYQNDISAQERTFAAEFKKTTQQLGTTKNRAASKLKIRHEQKLKSMRENHELTIQALTASNEKAIKTHQEKCDQRLHKEIEALQQKLELALSQLKNDHMQNIQGITVRHEKAIRELEATHYTRQEQAFEKEKEQQQIQVSSLHASQSAVFSEREQELSTLQLPATDGLMPFAHITLPPETLYILKTLKTAGIEYYFSGGFVRNRLLGIPLSPHEDVDIIVNCKASDLPLHIKSGFSQELLEPRKFKLGKIDLWCEPWHKLEDKLKERDLSINTFICKDDGAVYDLLEKKQDLHAPYLIMLGDIEKRFESDPSLMMRFIRFSQQLDKSISSHDWCMLLKHAEEIKSLDIGIYLKNIEYLFVSTYARQNLALILTGQILPQICPLLKMIDILFLYQDPMLFGFITQKLHEFSLAQENYNYYYVLAVFTLIPMLQLTPETSPQEKLEHCLNNFFANYTGSCELAERNKIQKIVASLMFDTTRRSQDNEYQVIGILSQYKQYVQYYSYPSQRQPRAPSSSTSSEIMQAALEEKPAFVPMSIHTRQNRKFKKKDHQISSYSTDKKKTNHL</sequence>
<dbReference type="SUPFAM" id="SSF81301">
    <property type="entry name" value="Nucleotidyltransferase"/>
    <property type="match status" value="1"/>
</dbReference>
<reference evidence="5" key="2">
    <citation type="journal article" date="2016" name="Genome Announc.">
        <title>Draft Genome Sequences of Two Novel Amoeba-Resistant Intranuclear Bacteria, 'Candidatus Berkiella cookevillensis' and 'Candidatus Berkiella aquae'.</title>
        <authorList>
            <person name="Mehari Y.T."/>
            <person name="Arivett B.A."/>
            <person name="Farone A.L."/>
            <person name="Gunderson J.H."/>
            <person name="Farone M.B."/>
        </authorList>
    </citation>
    <scope>NUCLEOTIDE SEQUENCE</scope>
    <source>
        <strain evidence="5">CC99</strain>
    </source>
</reference>
<dbReference type="EC" id="2.7.7.72" evidence="4"/>
<dbReference type="PANTHER" id="PTHR47545:SF1">
    <property type="entry name" value="MULTIFUNCTIONAL CCA PROTEIN"/>
    <property type="match status" value="1"/>
</dbReference>
<comment type="caution">
    <text evidence="4">The sequence shown here is derived from an EMBL/GenBank/DDBJ whole genome shotgun (WGS) entry which is preliminary data.</text>
</comment>
<protein>
    <submittedName>
        <fullName evidence="4">CCA-adding enzyme</fullName>
        <ecNumber evidence="4">2.7.7.72</ecNumber>
    </submittedName>
</protein>
<name>A0A0Q9YRB9_9GAMM</name>
<dbReference type="OrthoDB" id="9805698at2"/>
<organism evidence="4">
    <name type="scientific">Candidatus Berkiella cookevillensis</name>
    <dbReference type="NCBI Taxonomy" id="437022"/>
    <lineage>
        <taxon>Bacteria</taxon>
        <taxon>Pseudomonadati</taxon>
        <taxon>Pseudomonadota</taxon>
        <taxon>Gammaproteobacteria</taxon>
        <taxon>Candidatus Berkiellales</taxon>
        <taxon>Candidatus Berkiellaceae</taxon>
        <taxon>Candidatus Berkiella</taxon>
    </lineage>
</organism>
<evidence type="ECO:0000313" key="4">
    <source>
        <dbReference type="EMBL" id="KRG19978.1"/>
    </source>
</evidence>
<proteinExistence type="predicted"/>
<gene>
    <name evidence="4" type="primary">cca_1</name>
    <name evidence="4" type="ORF">CC99x_00199</name>
    <name evidence="5" type="ORF">CC99x_005940</name>
</gene>
<dbReference type="InterPro" id="IPR043519">
    <property type="entry name" value="NT_sf"/>
</dbReference>
<dbReference type="GO" id="GO:0000166">
    <property type="term" value="F:nucleotide binding"/>
    <property type="evidence" value="ECO:0007669"/>
    <property type="project" value="UniProtKB-KW"/>
</dbReference>
<dbReference type="RefSeq" id="WP_057622719.1">
    <property type="nucleotide sequence ID" value="NZ_LKHV02000001.1"/>
</dbReference>
<dbReference type="EMBL" id="LKHV01000001">
    <property type="protein sequence ID" value="KRG19978.1"/>
    <property type="molecule type" value="Genomic_DNA"/>
</dbReference>
<dbReference type="Proteomes" id="UP000051494">
    <property type="component" value="Unassembled WGS sequence"/>
</dbReference>
<evidence type="ECO:0000313" key="6">
    <source>
        <dbReference type="Proteomes" id="UP000051494"/>
    </source>
</evidence>
<feature type="region of interest" description="Disordered" evidence="3">
    <location>
        <begin position="1248"/>
        <end position="1276"/>
    </location>
</feature>
<keyword evidence="4" id="KW-0808">Transferase</keyword>
<dbReference type="Gene3D" id="3.30.460.10">
    <property type="entry name" value="Beta Polymerase, domain 2"/>
    <property type="match status" value="1"/>
</dbReference>
<dbReference type="AlphaFoldDB" id="A0A0Q9YRB9"/>
<evidence type="ECO:0000256" key="3">
    <source>
        <dbReference type="SAM" id="MobiDB-lite"/>
    </source>
</evidence>
<feature type="region of interest" description="Disordered" evidence="3">
    <location>
        <begin position="1"/>
        <end position="24"/>
    </location>
</feature>
<dbReference type="GO" id="GO:0004810">
    <property type="term" value="F:CCA tRNA nucleotidyltransferase activity"/>
    <property type="evidence" value="ECO:0007669"/>
    <property type="project" value="UniProtKB-EC"/>
</dbReference>
<evidence type="ECO:0000256" key="2">
    <source>
        <dbReference type="SAM" id="Coils"/>
    </source>
</evidence>
<keyword evidence="2" id="KW-0175">Coiled coil</keyword>
<evidence type="ECO:0000256" key="1">
    <source>
        <dbReference type="ARBA" id="ARBA00022741"/>
    </source>
</evidence>
<feature type="compositionally biased region" description="Basic residues" evidence="3">
    <location>
        <begin position="1"/>
        <end position="17"/>
    </location>
</feature>
<dbReference type="PANTHER" id="PTHR47545">
    <property type="entry name" value="MULTIFUNCTIONAL CCA PROTEIN"/>
    <property type="match status" value="1"/>
</dbReference>